<evidence type="ECO:0000256" key="3">
    <source>
        <dbReference type="ARBA" id="ARBA00022692"/>
    </source>
</evidence>
<accession>A0A367KMH4</accession>
<evidence type="ECO:0000313" key="7">
    <source>
        <dbReference type="EMBL" id="RCI03434.1"/>
    </source>
</evidence>
<evidence type="ECO:0000256" key="5">
    <source>
        <dbReference type="ARBA" id="ARBA00023136"/>
    </source>
</evidence>
<name>A0A367KMH4_RHIST</name>
<sequence>MISFESDTMEHLETLSKRMKPYLPAISRMLIVATFYDDASRTYSQWEDQSFYLTQIRRIPKGFVLAFLVINVLSMTLFPTCIILKKRVGLSVSVLGFMTLCQTLAYGLVFDSMVLVRNLSVTGGLLLCVSESMIGKKSNSVFGSLPQLSPVERHKYYQFVGRVLTVLLFIGFAVNGEWSMLRKTVTVIGLTACAMVIVGFQAKWSAIFLVTLLCIINLLVNNWWSISHQSYYKREFLRYDFFQCLSVTGGLLSLVSIGPGGFSYDEKRKKQF</sequence>
<keyword evidence="4 6" id="KW-1133">Transmembrane helix</keyword>
<dbReference type="InterPro" id="IPR002995">
    <property type="entry name" value="Surf4"/>
</dbReference>
<reference evidence="7 8" key="1">
    <citation type="journal article" date="2018" name="G3 (Bethesda)">
        <title>Phylogenetic and Phylogenomic Definition of Rhizopus Species.</title>
        <authorList>
            <person name="Gryganskyi A.P."/>
            <person name="Golan J."/>
            <person name="Dolatabadi S."/>
            <person name="Mondo S."/>
            <person name="Robb S."/>
            <person name="Idnurm A."/>
            <person name="Muszewska A."/>
            <person name="Steczkiewicz K."/>
            <person name="Masonjones S."/>
            <person name="Liao H.L."/>
            <person name="Gajdeczka M.T."/>
            <person name="Anike F."/>
            <person name="Vuek A."/>
            <person name="Anishchenko I.M."/>
            <person name="Voigt K."/>
            <person name="de Hoog G.S."/>
            <person name="Smith M.E."/>
            <person name="Heitman J."/>
            <person name="Vilgalys R."/>
            <person name="Stajich J.E."/>
        </authorList>
    </citation>
    <scope>NUCLEOTIDE SEQUENCE [LARGE SCALE GENOMIC DNA]</scope>
    <source>
        <strain evidence="7 8">LSU 92-RS-03</strain>
    </source>
</reference>
<feature type="transmembrane region" description="Helical" evidence="6">
    <location>
        <begin position="156"/>
        <end position="174"/>
    </location>
</feature>
<feature type="transmembrane region" description="Helical" evidence="6">
    <location>
        <begin position="180"/>
        <end position="200"/>
    </location>
</feature>
<keyword evidence="3 6" id="KW-0812">Transmembrane</keyword>
<dbReference type="Pfam" id="PF02077">
    <property type="entry name" value="SURF4"/>
    <property type="match status" value="1"/>
</dbReference>
<evidence type="ECO:0000313" key="8">
    <source>
        <dbReference type="Proteomes" id="UP000253551"/>
    </source>
</evidence>
<dbReference type="STRING" id="4846.A0A367KMH4"/>
<feature type="transmembrane region" description="Helical" evidence="6">
    <location>
        <begin position="59"/>
        <end position="78"/>
    </location>
</feature>
<dbReference type="GO" id="GO:0016020">
    <property type="term" value="C:membrane"/>
    <property type="evidence" value="ECO:0007669"/>
    <property type="project" value="UniProtKB-SubCell"/>
</dbReference>
<feature type="transmembrane region" description="Helical" evidence="6">
    <location>
        <begin position="207"/>
        <end position="225"/>
    </location>
</feature>
<protein>
    <recommendedName>
        <fullName evidence="9">Surfeit locus protein 4</fullName>
    </recommendedName>
</protein>
<feature type="transmembrane region" description="Helical" evidence="6">
    <location>
        <begin position="245"/>
        <end position="264"/>
    </location>
</feature>
<organism evidence="7 8">
    <name type="scientific">Rhizopus stolonifer</name>
    <name type="common">Rhizopus nigricans</name>
    <dbReference type="NCBI Taxonomy" id="4846"/>
    <lineage>
        <taxon>Eukaryota</taxon>
        <taxon>Fungi</taxon>
        <taxon>Fungi incertae sedis</taxon>
        <taxon>Mucoromycota</taxon>
        <taxon>Mucoromycotina</taxon>
        <taxon>Mucoromycetes</taxon>
        <taxon>Mucorales</taxon>
        <taxon>Mucorineae</taxon>
        <taxon>Rhizopodaceae</taxon>
        <taxon>Rhizopus</taxon>
    </lineage>
</organism>
<dbReference type="AlphaFoldDB" id="A0A367KMH4"/>
<evidence type="ECO:0000256" key="2">
    <source>
        <dbReference type="ARBA" id="ARBA00006945"/>
    </source>
</evidence>
<dbReference type="Proteomes" id="UP000253551">
    <property type="component" value="Unassembled WGS sequence"/>
</dbReference>
<dbReference type="EMBL" id="PJQM01001021">
    <property type="protein sequence ID" value="RCI03434.1"/>
    <property type="molecule type" value="Genomic_DNA"/>
</dbReference>
<evidence type="ECO:0000256" key="6">
    <source>
        <dbReference type="SAM" id="Phobius"/>
    </source>
</evidence>
<proteinExistence type="inferred from homology"/>
<comment type="caution">
    <text evidence="7">The sequence shown here is derived from an EMBL/GenBank/DDBJ whole genome shotgun (WGS) entry which is preliminary data.</text>
</comment>
<keyword evidence="8" id="KW-1185">Reference proteome</keyword>
<evidence type="ECO:0000256" key="4">
    <source>
        <dbReference type="ARBA" id="ARBA00022989"/>
    </source>
</evidence>
<gene>
    <name evidence="7" type="ORF">CU098_008569</name>
</gene>
<keyword evidence="5 6" id="KW-0472">Membrane</keyword>
<evidence type="ECO:0000256" key="1">
    <source>
        <dbReference type="ARBA" id="ARBA00004141"/>
    </source>
</evidence>
<evidence type="ECO:0008006" key="9">
    <source>
        <dbReference type="Google" id="ProtNLM"/>
    </source>
</evidence>
<feature type="transmembrane region" description="Helical" evidence="6">
    <location>
        <begin position="90"/>
        <end position="109"/>
    </location>
</feature>
<comment type="subcellular location">
    <subcellularLocation>
        <location evidence="1">Membrane</location>
        <topology evidence="1">Multi-pass membrane protein</topology>
    </subcellularLocation>
</comment>
<comment type="similarity">
    <text evidence="2">Belongs to the SURF4 family.</text>
</comment>
<dbReference type="OrthoDB" id="7859621at2759"/>